<sequence>MASLALCRQAFRGCRKSTLSKVPDNCQLLISCRNFSTAKKPSFGLLFDIDGVLVRGKRVLPFAPECFKKLIDPKTKKFRIPTVFVTNAGNGLCKSKAEQLSNWLEVEVTEDRVVMAHTPFKVFEEFHDKVVLVSGQGPLNEIATNLGFKKIVTIDDLRKAYPQLDAVDHKRRASMTEKIDPNFPAVEVVFLLGEPVRWETTLQLVIDLLLTNGVPRKLPDELPYPHIPVLACNMDLQWMAEAAIPRFGHGAFLLCLESLYHKITGKQLIYNTLLGKPSEITYQYAHKLLLEQAKDLGVERMNHIYCIGDNVNTDIYGANLYNEFLTSLRDRKPNKRVQDMILAKDKFDSSTLVKSIDSCHSILVKTGVFSNEILKDSPDHSQRDFLMIGDHLREAHSVIDNVNIAIDEIFRRENFS</sequence>
<dbReference type="Pfam" id="PF13344">
    <property type="entry name" value="Hydrolase_6"/>
    <property type="match status" value="1"/>
</dbReference>
<dbReference type="Gene3D" id="3.40.50.1000">
    <property type="entry name" value="HAD superfamily/HAD-like"/>
    <property type="match status" value="2"/>
</dbReference>
<evidence type="ECO:0000313" key="4">
    <source>
        <dbReference type="Proteomes" id="UP001152759"/>
    </source>
</evidence>
<dbReference type="KEGG" id="btab:109038372"/>
<dbReference type="InterPro" id="IPR006353">
    <property type="entry name" value="HAD-SF_hydro_IIA_CECR5"/>
</dbReference>
<dbReference type="InterPro" id="IPR006357">
    <property type="entry name" value="HAD-SF_hydro_IIA"/>
</dbReference>
<dbReference type="GO" id="GO:0005739">
    <property type="term" value="C:mitochondrion"/>
    <property type="evidence" value="ECO:0007669"/>
    <property type="project" value="TreeGrafter"/>
</dbReference>
<reference evidence="3" key="1">
    <citation type="submission" date="2021-12" db="EMBL/GenBank/DDBJ databases">
        <authorList>
            <person name="King R."/>
        </authorList>
    </citation>
    <scope>NUCLEOTIDE SEQUENCE</scope>
</reference>
<evidence type="ECO:0000313" key="3">
    <source>
        <dbReference type="EMBL" id="CAH0383548.1"/>
    </source>
</evidence>
<protein>
    <recommendedName>
        <fullName evidence="2">Haloacid dehalogenase-like hydrolase domain-containing 5</fullName>
    </recommendedName>
</protein>
<evidence type="ECO:0000256" key="1">
    <source>
        <dbReference type="ARBA" id="ARBA00022729"/>
    </source>
</evidence>
<dbReference type="EMBL" id="OU963871">
    <property type="protein sequence ID" value="CAH0383548.1"/>
    <property type="molecule type" value="Genomic_DNA"/>
</dbReference>
<keyword evidence="1" id="KW-0732">Signal</keyword>
<proteinExistence type="predicted"/>
<gene>
    <name evidence="3" type="ORF">BEMITA_LOCUS2986</name>
</gene>
<dbReference type="NCBIfam" id="TIGR01460">
    <property type="entry name" value="HAD-SF-IIA"/>
    <property type="match status" value="1"/>
</dbReference>
<dbReference type="InterPro" id="IPR050324">
    <property type="entry name" value="CDP-alcohol_PTase-I"/>
</dbReference>
<keyword evidence="4" id="KW-1185">Reference proteome</keyword>
<dbReference type="Proteomes" id="UP001152759">
    <property type="component" value="Chromosome 10"/>
</dbReference>
<name>A0A9P0A0B6_BEMTA</name>
<dbReference type="NCBIfam" id="TIGR01456">
    <property type="entry name" value="CECR5"/>
    <property type="match status" value="1"/>
</dbReference>
<dbReference type="InterPro" id="IPR023214">
    <property type="entry name" value="HAD_sf"/>
</dbReference>
<evidence type="ECO:0000256" key="2">
    <source>
        <dbReference type="ARBA" id="ARBA00069384"/>
    </source>
</evidence>
<organism evidence="3 4">
    <name type="scientific">Bemisia tabaci</name>
    <name type="common">Sweetpotato whitefly</name>
    <name type="synonym">Aleurodes tabaci</name>
    <dbReference type="NCBI Taxonomy" id="7038"/>
    <lineage>
        <taxon>Eukaryota</taxon>
        <taxon>Metazoa</taxon>
        <taxon>Ecdysozoa</taxon>
        <taxon>Arthropoda</taxon>
        <taxon>Hexapoda</taxon>
        <taxon>Insecta</taxon>
        <taxon>Pterygota</taxon>
        <taxon>Neoptera</taxon>
        <taxon>Paraneoptera</taxon>
        <taxon>Hemiptera</taxon>
        <taxon>Sternorrhyncha</taxon>
        <taxon>Aleyrodoidea</taxon>
        <taxon>Aleyrodidae</taxon>
        <taxon>Aleyrodinae</taxon>
        <taxon>Bemisia</taxon>
    </lineage>
</organism>
<dbReference type="SUPFAM" id="SSF56784">
    <property type="entry name" value="HAD-like"/>
    <property type="match status" value="1"/>
</dbReference>
<accession>A0A9P0A0B6</accession>
<dbReference type="AlphaFoldDB" id="A0A9P0A0B6"/>
<dbReference type="PANTHER" id="PTHR14269:SF4">
    <property type="entry name" value="CAT EYE SYNDROME CRITICAL REGION PROTEIN 5"/>
    <property type="match status" value="1"/>
</dbReference>
<dbReference type="InterPro" id="IPR036412">
    <property type="entry name" value="HAD-like_sf"/>
</dbReference>
<dbReference type="FunFam" id="3.40.50.1000:FF:000081">
    <property type="entry name" value="Haloacid dehalogenase like hydrolase domain containing 5"/>
    <property type="match status" value="1"/>
</dbReference>
<dbReference type="PANTHER" id="PTHR14269">
    <property type="entry name" value="CDP-DIACYLGLYCEROL--GLYCEROL-3-PHOSPHATE 3-PHOSPHATIDYLTRANSFERASE-RELATED"/>
    <property type="match status" value="1"/>
</dbReference>
<dbReference type="GO" id="GO:0046474">
    <property type="term" value="P:glycerophospholipid biosynthetic process"/>
    <property type="evidence" value="ECO:0007669"/>
    <property type="project" value="TreeGrafter"/>
</dbReference>